<evidence type="ECO:0000313" key="2">
    <source>
        <dbReference type="Proteomes" id="UP000258840"/>
    </source>
</evidence>
<name>A0A2Z2U7S2_9CAUD</name>
<dbReference type="EMBL" id="MF893341">
    <property type="protein sequence ID" value="ATN92933.1"/>
    <property type="molecule type" value="Genomic_DNA"/>
</dbReference>
<sequence length="792" mass="87794">MPLVTQTIKNLKGGISQQPDILRFPDQGETQVNAFSSEVEGLQKRPPSVHIKLLTDNYADKPLVRLINRDETERYYMLFPGSRGGPTGTTPRVWDLEGRPVSVETPHGGNYMLTTEPRDDLRLVTVADYTFVINRKVTVKALGDVTNPGYRKDGRCIINIKGGQYGRTYKVLVNSQSIATFKTPDGSEKEHAEKIDTQFITKELATQCATTLGSTWTVTTGPNWVMLAAPVGTPISALVTEDGFNNGLMTGVIFECQRFNMLPAQAPDGYIVNVTGDPGSGADDYFIKYDARKLVWVETVAPGIIHKLDPATMPHAMVRRADGVFELRQLSWQSRPSGDNDSSPMPSFVDNTINDVFFFRNRLGLLSGENVILSGSGKFFDFFPKSVVATGDSDPIDVAVSHTRVSTLNHAVPFAEELLLWSDQTQFVLRADGVLSSKSVKVDQSTEFESAIHARPVAAGRGVYFAAPRASFSSIRRYYAVQDVSAVKNAEDVTSHVPSYVPNGVFHLGSSTTENIVVVLTAGAPNKLFLYKYLYMDEQLAQQSWSHWDFGRGVRVFGAEMVGSKMYLMLSTEAGLYLESIEFTQNTKDVDYEPYRTYVDRKARLLGLTYTPDDNTTRASLAAVYGTIPAYGSYWVIDDLGRCLKFDPPQNGWHNQGGILEMPGDWSARTLVVGEAYTFTYQFSKFLIKVQDQMGIRSEDTGRLQIRRAWVNHNNSGAFTVTVCGKYTYTMTGKHMGDYVIGSPANDTDQFRFPIMANVDRCAVIVSSDNPTPLALIGGGWIGNYYKREQAI</sequence>
<keyword evidence="2" id="KW-1185">Reference proteome</keyword>
<dbReference type="InterPro" id="IPR058003">
    <property type="entry name" value="Phage_gp12"/>
</dbReference>
<accession>A0A2Z2U7S2</accession>
<proteinExistence type="predicted"/>
<protein>
    <submittedName>
        <fullName evidence="1">Putative tail tubular protein B</fullName>
    </submittedName>
</protein>
<organism evidence="1 2">
    <name type="scientific">Ralstonia phage RPSC1</name>
    <dbReference type="NCBI Taxonomy" id="2041351"/>
    <lineage>
        <taxon>Viruses</taxon>
        <taxon>Duplodnaviria</taxon>
        <taxon>Heunggongvirae</taxon>
        <taxon>Uroviricota</taxon>
        <taxon>Caudoviricetes</taxon>
        <taxon>Autographivirales</taxon>
        <taxon>Autotranscriptaviridae</taxon>
        <taxon>Stompelvirus</taxon>
        <taxon>Stompelvirus RPSC1</taxon>
    </lineage>
</organism>
<dbReference type="Pfam" id="PF25675">
    <property type="entry name" value="Phage_nozzle"/>
    <property type="match status" value="1"/>
</dbReference>
<gene>
    <name evidence="1" type="ORF">RPSC1_2</name>
</gene>
<dbReference type="Proteomes" id="UP000258840">
    <property type="component" value="Segment"/>
</dbReference>
<evidence type="ECO:0000313" key="1">
    <source>
        <dbReference type="EMBL" id="ATN92933.1"/>
    </source>
</evidence>
<reference evidence="1 2" key="1">
    <citation type="journal article" date="2018" name="Arch. Virol.">
        <title>Genomic characterization of the novel Ralstonia phage RPSC1.</title>
        <authorList>
            <person name="Liao M."/>
        </authorList>
    </citation>
    <scope>NUCLEOTIDE SEQUENCE [LARGE SCALE GENOMIC DNA]</scope>
</reference>